<evidence type="ECO:0000256" key="4">
    <source>
        <dbReference type="ARBA" id="ARBA00023163"/>
    </source>
</evidence>
<evidence type="ECO:0000256" key="2">
    <source>
        <dbReference type="ARBA" id="ARBA00007688"/>
    </source>
</evidence>
<feature type="domain" description="TATA box binding protein associated factor (TAF) histone-like fold" evidence="6">
    <location>
        <begin position="78"/>
        <end position="151"/>
    </location>
</feature>
<evidence type="ECO:0000256" key="1">
    <source>
        <dbReference type="ARBA" id="ARBA00004123"/>
    </source>
</evidence>
<evidence type="ECO:0000259" key="6">
    <source>
        <dbReference type="SMART" id="SM00803"/>
    </source>
</evidence>
<evidence type="ECO:0000313" key="7">
    <source>
        <dbReference type="EMBL" id="KAF8817980.1"/>
    </source>
</evidence>
<keyword evidence="8" id="KW-1185">Reference proteome</keyword>
<dbReference type="SUPFAM" id="SSF47113">
    <property type="entry name" value="Histone-fold"/>
    <property type="match status" value="1"/>
</dbReference>
<dbReference type="Pfam" id="PF02969">
    <property type="entry name" value="TAF"/>
    <property type="match status" value="1"/>
</dbReference>
<dbReference type="PANTHER" id="PTHR10221">
    <property type="entry name" value="TRANSCRIPTION INITIATION FACTOR TFIID SUBUNIT 6"/>
    <property type="match status" value="1"/>
</dbReference>
<dbReference type="SMART" id="SM00803">
    <property type="entry name" value="TAF"/>
    <property type="match status" value="1"/>
</dbReference>
<organism evidence="7 8">
    <name type="scientific">Cardiosporidium cionae</name>
    <dbReference type="NCBI Taxonomy" id="476202"/>
    <lineage>
        <taxon>Eukaryota</taxon>
        <taxon>Sar</taxon>
        <taxon>Alveolata</taxon>
        <taxon>Apicomplexa</taxon>
        <taxon>Aconoidasida</taxon>
        <taxon>Nephromycida</taxon>
        <taxon>Cardiosporidium</taxon>
    </lineage>
</organism>
<evidence type="ECO:0000256" key="3">
    <source>
        <dbReference type="ARBA" id="ARBA00023015"/>
    </source>
</evidence>
<dbReference type="InterPro" id="IPR009072">
    <property type="entry name" value="Histone-fold"/>
</dbReference>
<dbReference type="EMBL" id="JADAQX010001144">
    <property type="protein sequence ID" value="KAF8817980.1"/>
    <property type="molecule type" value="Genomic_DNA"/>
</dbReference>
<comment type="subcellular location">
    <subcellularLocation>
        <location evidence="1">Nucleus</location>
    </subcellularLocation>
</comment>
<keyword evidence="4" id="KW-0804">Transcription</keyword>
<accession>A0ABQ7J4F6</accession>
<proteinExistence type="inferred from homology"/>
<evidence type="ECO:0000313" key="8">
    <source>
        <dbReference type="Proteomes" id="UP000823046"/>
    </source>
</evidence>
<gene>
    <name evidence="7" type="ORF">IE077_002390</name>
</gene>
<keyword evidence="3" id="KW-0805">Transcription regulation</keyword>
<dbReference type="InterPro" id="IPR037796">
    <property type="entry name" value="TAF6"/>
</dbReference>
<dbReference type="CDD" id="cd22931">
    <property type="entry name" value="HFD_TAF6"/>
    <property type="match status" value="1"/>
</dbReference>
<keyword evidence="5" id="KW-0539">Nucleus</keyword>
<dbReference type="Gene3D" id="1.10.20.10">
    <property type="entry name" value="Histone, subunit A"/>
    <property type="match status" value="1"/>
</dbReference>
<sequence>MQSLSPKEKPSQTLHGGKECSSYLDHQFSLSYFHKNPPNFPSVASKTIDETKSFTYSNVEDTSLPPFTSSFNSNSPFVDIPVDILIDIARMHGFVNPPRINFTLSSYDLLANFVEFRIHQVIQNAIKFMRHSCRPSLHEVLAPQDIKNALRHLRMEPLLGFSRNSSYRFVSMDLAEGVSAIKREYQRVHFTPPVYTSTAAKTGSVASQTHPMSSSFSSPSFSVTPQSVGTTHVSRPFTSSVASNSKEISRFSSHLLLTPPSATSYPYGGKVRVVELVYQDSKIPTPCEPSLSLHWLAIAGEIPITSRNLCHSSLSE</sequence>
<protein>
    <recommendedName>
        <fullName evidence="6">TATA box binding protein associated factor (TAF) histone-like fold domain-containing protein</fullName>
    </recommendedName>
</protein>
<dbReference type="Proteomes" id="UP000823046">
    <property type="component" value="Unassembled WGS sequence"/>
</dbReference>
<name>A0ABQ7J4F6_9APIC</name>
<reference evidence="7 8" key="1">
    <citation type="journal article" date="2020" name="bioRxiv">
        <title>Metabolic contributions of an alphaproteobacterial endosymbiont in the apicomplexan Cardiosporidium cionae.</title>
        <authorList>
            <person name="Hunter E.S."/>
            <person name="Paight C.J."/>
            <person name="Lane C.E."/>
        </authorList>
    </citation>
    <scope>NUCLEOTIDE SEQUENCE [LARGE SCALE GENOMIC DNA]</scope>
    <source>
        <strain evidence="7">ESH_2018</strain>
    </source>
</reference>
<feature type="non-terminal residue" evidence="7">
    <location>
        <position position="316"/>
    </location>
</feature>
<comment type="caution">
    <text evidence="7">The sequence shown here is derived from an EMBL/GenBank/DDBJ whole genome shotgun (WGS) entry which is preliminary data.</text>
</comment>
<evidence type="ECO:0000256" key="5">
    <source>
        <dbReference type="ARBA" id="ARBA00023242"/>
    </source>
</evidence>
<comment type="similarity">
    <text evidence="2">Belongs to the TAF6 family.</text>
</comment>
<dbReference type="PANTHER" id="PTHR10221:SF9">
    <property type="entry name" value="TRANSCRIPTION INITIATION FACTOR TFIID SUBUNIT 6"/>
    <property type="match status" value="1"/>
</dbReference>
<dbReference type="InterPro" id="IPR004823">
    <property type="entry name" value="TAF_TATA-bd_Histone-like_dom"/>
</dbReference>